<dbReference type="Proteomes" id="UP000029227">
    <property type="component" value="Unassembled WGS sequence"/>
</dbReference>
<dbReference type="STRING" id="754436.JCM19237_1581"/>
<keyword evidence="1" id="KW-0902">Two-component regulatory system</keyword>
<dbReference type="InterPro" id="IPR036641">
    <property type="entry name" value="HPT_dom_sf"/>
</dbReference>
<evidence type="ECO:0000259" key="3">
    <source>
        <dbReference type="PROSITE" id="PS50894"/>
    </source>
</evidence>
<protein>
    <submittedName>
        <fullName evidence="4">Aerobic respiration control sensor protein ArcB</fullName>
    </submittedName>
</protein>
<proteinExistence type="predicted"/>
<dbReference type="SMART" id="SM00073">
    <property type="entry name" value="HPT"/>
    <property type="match status" value="1"/>
</dbReference>
<reference evidence="4 5" key="1">
    <citation type="journal article" date="2014" name="Genome Announc.">
        <title>Draft Genome Sequences of Two Vibrionaceae Species, Vibrio ponticus C121 and Photobacterium aphoticum C119, Isolated as Coral Reef Microbiota.</title>
        <authorList>
            <person name="Al-saari N."/>
            <person name="Meirelles P.M."/>
            <person name="Mino S."/>
            <person name="Suda W."/>
            <person name="Oshima K."/>
            <person name="Hattori M."/>
            <person name="Ohkuma M."/>
            <person name="Thompson F.L."/>
            <person name="Gomez-Gil B."/>
            <person name="Sawabe T."/>
            <person name="Sawabe T."/>
        </authorList>
    </citation>
    <scope>NUCLEOTIDE SEQUENCE [LARGE SCALE GENOMIC DNA]</scope>
    <source>
        <strain evidence="4 5">JCM 19237</strain>
    </source>
</reference>
<accession>A0A090QSS5</accession>
<dbReference type="GO" id="GO:0004672">
    <property type="term" value="F:protein kinase activity"/>
    <property type="evidence" value="ECO:0007669"/>
    <property type="project" value="UniProtKB-ARBA"/>
</dbReference>
<evidence type="ECO:0000256" key="2">
    <source>
        <dbReference type="PROSITE-ProRule" id="PRU00110"/>
    </source>
</evidence>
<name>A0A090QSS5_9GAMM</name>
<comment type="caution">
    <text evidence="4">The sequence shown here is derived from an EMBL/GenBank/DDBJ whole genome shotgun (WGS) entry which is preliminary data.</text>
</comment>
<evidence type="ECO:0000313" key="4">
    <source>
        <dbReference type="EMBL" id="GAL05941.1"/>
    </source>
</evidence>
<gene>
    <name evidence="4" type="ORF">JCM19237_1581</name>
</gene>
<dbReference type="Pfam" id="PF01627">
    <property type="entry name" value="Hpt"/>
    <property type="match status" value="1"/>
</dbReference>
<evidence type="ECO:0000256" key="1">
    <source>
        <dbReference type="ARBA" id="ARBA00023012"/>
    </source>
</evidence>
<dbReference type="CDD" id="cd00088">
    <property type="entry name" value="HPT"/>
    <property type="match status" value="1"/>
</dbReference>
<dbReference type="Gene3D" id="1.20.120.160">
    <property type="entry name" value="HPT domain"/>
    <property type="match status" value="1"/>
</dbReference>
<dbReference type="AlphaFoldDB" id="A0A090QSS5"/>
<keyword evidence="2" id="KW-0597">Phosphoprotein</keyword>
<dbReference type="InterPro" id="IPR008207">
    <property type="entry name" value="Sig_transdc_His_kin_Hpt_dom"/>
</dbReference>
<feature type="modified residue" description="Phosphohistidine" evidence="2">
    <location>
        <position position="44"/>
    </location>
</feature>
<dbReference type="PROSITE" id="PS50894">
    <property type="entry name" value="HPT"/>
    <property type="match status" value="1"/>
</dbReference>
<feature type="domain" description="HPt" evidence="3">
    <location>
        <begin position="5"/>
        <end position="98"/>
    </location>
</feature>
<dbReference type="eggNOG" id="COG2198">
    <property type="taxonomic scope" value="Bacteria"/>
</dbReference>
<dbReference type="SUPFAM" id="SSF47226">
    <property type="entry name" value="Histidine-containing phosphotransfer domain, HPT domain"/>
    <property type="match status" value="1"/>
</dbReference>
<dbReference type="GO" id="GO:0000160">
    <property type="term" value="P:phosphorelay signal transduction system"/>
    <property type="evidence" value="ECO:0007669"/>
    <property type="project" value="UniProtKB-KW"/>
</dbReference>
<sequence length="106" mass="12072">MEIVGTQPVYDSIAMFEEKMPEYIAILDSNMTAKDQDGIKFEAHKIKGAAGSIGLKHIQQVAQKAQSPELPAWWENINDWVDEIKNGYHNDLQVLKEWLAQQEKTS</sequence>
<organism evidence="4 5">
    <name type="scientific">Photobacterium aphoticum</name>
    <dbReference type="NCBI Taxonomy" id="754436"/>
    <lineage>
        <taxon>Bacteria</taxon>
        <taxon>Pseudomonadati</taxon>
        <taxon>Pseudomonadota</taxon>
        <taxon>Gammaproteobacteria</taxon>
        <taxon>Vibrionales</taxon>
        <taxon>Vibrionaceae</taxon>
        <taxon>Photobacterium</taxon>
    </lineage>
</organism>
<dbReference type="EMBL" id="BBMN01000009">
    <property type="protein sequence ID" value="GAL05941.1"/>
    <property type="molecule type" value="Genomic_DNA"/>
</dbReference>
<evidence type="ECO:0000313" key="5">
    <source>
        <dbReference type="Proteomes" id="UP000029227"/>
    </source>
</evidence>